<organism evidence="4 5">
    <name type="scientific">Suricata suricatta</name>
    <name type="common">Meerkat</name>
    <dbReference type="NCBI Taxonomy" id="37032"/>
    <lineage>
        <taxon>Eukaryota</taxon>
        <taxon>Metazoa</taxon>
        <taxon>Chordata</taxon>
        <taxon>Craniata</taxon>
        <taxon>Vertebrata</taxon>
        <taxon>Euteleostomi</taxon>
        <taxon>Mammalia</taxon>
        <taxon>Eutheria</taxon>
        <taxon>Laurasiatheria</taxon>
        <taxon>Carnivora</taxon>
        <taxon>Feliformia</taxon>
        <taxon>Herpestidae</taxon>
        <taxon>Suricata</taxon>
    </lineage>
</organism>
<comment type="subcellular location">
    <subcellularLocation>
        <location evidence="1">Membrane</location>
        <topology evidence="1">Single-pass type II membrane protein</topology>
    </subcellularLocation>
</comment>
<accession>A0A673VH10</accession>
<dbReference type="Ensembl" id="ENSSSUT00005037330.1">
    <property type="protein sequence ID" value="ENSSSUP00005032730.1"/>
    <property type="gene ID" value="ENSSSUG00005021074.1"/>
</dbReference>
<evidence type="ECO:0000313" key="5">
    <source>
        <dbReference type="Proteomes" id="UP000472268"/>
    </source>
</evidence>
<evidence type="ECO:0000313" key="4">
    <source>
        <dbReference type="Ensembl" id="ENSSSUP00005032730.1"/>
    </source>
</evidence>
<name>A0A673VH10_SURSU</name>
<dbReference type="Proteomes" id="UP000472268">
    <property type="component" value="Unplaced"/>
</dbReference>
<sequence>MNSSPTGTKSPLTGSPTVLKVSLWHEKTKKARVGTHVSGPEQMLTHKTSPLRCPCRPRQPHHLNFGMIVSSALMIWKGLMVISGSESPIIGVLSGSLEPMFHRGHFLFIPEKQNGHIKFLTKGDNNAVHDRRLY</sequence>
<keyword evidence="2" id="KW-0378">Hydrolase</keyword>
<dbReference type="InterPro" id="IPR001733">
    <property type="entry name" value="Peptidase_S26B"/>
</dbReference>
<dbReference type="PANTHER" id="PTHR10806">
    <property type="entry name" value="SIGNAL PEPTIDASE COMPLEX CATALYTIC SUBUNIT SEC11"/>
    <property type="match status" value="1"/>
</dbReference>
<dbReference type="GO" id="GO:0005787">
    <property type="term" value="C:signal peptidase complex"/>
    <property type="evidence" value="ECO:0007669"/>
    <property type="project" value="TreeGrafter"/>
</dbReference>
<protein>
    <submittedName>
        <fullName evidence="4">Uncharacterized protein</fullName>
    </submittedName>
</protein>
<dbReference type="AlphaFoldDB" id="A0A673VH10"/>
<keyword evidence="2" id="KW-0645">Protease</keyword>
<reference evidence="4" key="2">
    <citation type="submission" date="2025-09" db="UniProtKB">
        <authorList>
            <consortium name="Ensembl"/>
        </authorList>
    </citation>
    <scope>IDENTIFICATION</scope>
</reference>
<evidence type="ECO:0000256" key="3">
    <source>
        <dbReference type="SAM" id="MobiDB-lite"/>
    </source>
</evidence>
<proteinExistence type="predicted"/>
<feature type="region of interest" description="Disordered" evidence="3">
    <location>
        <begin position="30"/>
        <end position="50"/>
    </location>
</feature>
<dbReference type="GO" id="GO:0008233">
    <property type="term" value="F:peptidase activity"/>
    <property type="evidence" value="ECO:0007669"/>
    <property type="project" value="UniProtKB-KW"/>
</dbReference>
<evidence type="ECO:0000256" key="1">
    <source>
        <dbReference type="ARBA" id="ARBA00004606"/>
    </source>
</evidence>
<keyword evidence="5" id="KW-1185">Reference proteome</keyword>
<reference evidence="4" key="1">
    <citation type="submission" date="2025-08" db="UniProtKB">
        <authorList>
            <consortium name="Ensembl"/>
        </authorList>
    </citation>
    <scope>IDENTIFICATION</scope>
</reference>
<evidence type="ECO:0000256" key="2">
    <source>
        <dbReference type="ARBA" id="ARBA00022670"/>
    </source>
</evidence>
<dbReference type="GO" id="GO:0006465">
    <property type="term" value="P:signal peptide processing"/>
    <property type="evidence" value="ECO:0007669"/>
    <property type="project" value="InterPro"/>
</dbReference>
<dbReference type="PANTHER" id="PTHR10806:SF28">
    <property type="entry name" value="SIGNAL PEPTIDASE COMPLEX CATALYTIC SUBUNIT SEC11B-RELATED"/>
    <property type="match status" value="1"/>
</dbReference>